<dbReference type="Proteomes" id="UP000054279">
    <property type="component" value="Unassembled WGS sequence"/>
</dbReference>
<gene>
    <name evidence="2" type="ORF">M422DRAFT_249258</name>
</gene>
<keyword evidence="3" id="KW-1185">Reference proteome</keyword>
<dbReference type="EMBL" id="KN837104">
    <property type="protein sequence ID" value="KIJ46979.1"/>
    <property type="molecule type" value="Genomic_DNA"/>
</dbReference>
<accession>A0A0C9VV89</accession>
<evidence type="ECO:0000256" key="1">
    <source>
        <dbReference type="SAM" id="MobiDB-lite"/>
    </source>
</evidence>
<feature type="compositionally biased region" description="Low complexity" evidence="1">
    <location>
        <begin position="146"/>
        <end position="164"/>
    </location>
</feature>
<dbReference type="PRINTS" id="PR01217">
    <property type="entry name" value="PRICHEXTENSN"/>
</dbReference>
<dbReference type="HOGENOM" id="CLU_1111940_0_0_1"/>
<dbReference type="AlphaFoldDB" id="A0A0C9VV89"/>
<evidence type="ECO:0000313" key="3">
    <source>
        <dbReference type="Proteomes" id="UP000054279"/>
    </source>
</evidence>
<sequence length="250" mass="26711">MARRGNFAVVLRDLPHSRPQWHAQPIAGASTVTSTSAPINNVIFPCEPPLTPQHAQSHHTPPPTRHIPGKHAHITVHATAPHNRIRQMSPVLSPRPWHNSDLSMDIEAGIIQPQCLFAGCRHIGAVSSDGPDDVFSTPRHNTPVISPALSDASLPPSSELSSPPRYHSETPPLWFPDSPTAIVTSSPVAPEPFIPHFSPSPSPQPSPVPPPPLLPSPSPPPSTCSSISCTANLTTCTCKDCGWRVTFIGS</sequence>
<proteinExistence type="predicted"/>
<name>A0A0C9VV89_SPHS4</name>
<evidence type="ECO:0000313" key="2">
    <source>
        <dbReference type="EMBL" id="KIJ46979.1"/>
    </source>
</evidence>
<protein>
    <submittedName>
        <fullName evidence="2">Uncharacterized protein</fullName>
    </submittedName>
</protein>
<feature type="region of interest" description="Disordered" evidence="1">
    <location>
        <begin position="131"/>
        <end position="173"/>
    </location>
</feature>
<organism evidence="2 3">
    <name type="scientific">Sphaerobolus stellatus (strain SS14)</name>
    <dbReference type="NCBI Taxonomy" id="990650"/>
    <lineage>
        <taxon>Eukaryota</taxon>
        <taxon>Fungi</taxon>
        <taxon>Dikarya</taxon>
        <taxon>Basidiomycota</taxon>
        <taxon>Agaricomycotina</taxon>
        <taxon>Agaricomycetes</taxon>
        <taxon>Phallomycetidae</taxon>
        <taxon>Geastrales</taxon>
        <taxon>Sphaerobolaceae</taxon>
        <taxon>Sphaerobolus</taxon>
    </lineage>
</organism>
<reference evidence="2 3" key="1">
    <citation type="submission" date="2014-06" db="EMBL/GenBank/DDBJ databases">
        <title>Evolutionary Origins and Diversification of the Mycorrhizal Mutualists.</title>
        <authorList>
            <consortium name="DOE Joint Genome Institute"/>
            <consortium name="Mycorrhizal Genomics Consortium"/>
            <person name="Kohler A."/>
            <person name="Kuo A."/>
            <person name="Nagy L.G."/>
            <person name="Floudas D."/>
            <person name="Copeland A."/>
            <person name="Barry K.W."/>
            <person name="Cichocki N."/>
            <person name="Veneault-Fourrey C."/>
            <person name="LaButti K."/>
            <person name="Lindquist E.A."/>
            <person name="Lipzen A."/>
            <person name="Lundell T."/>
            <person name="Morin E."/>
            <person name="Murat C."/>
            <person name="Riley R."/>
            <person name="Ohm R."/>
            <person name="Sun H."/>
            <person name="Tunlid A."/>
            <person name="Henrissat B."/>
            <person name="Grigoriev I.V."/>
            <person name="Hibbett D.S."/>
            <person name="Martin F."/>
        </authorList>
    </citation>
    <scope>NUCLEOTIDE SEQUENCE [LARGE SCALE GENOMIC DNA]</scope>
    <source>
        <strain evidence="2 3">SS14</strain>
    </source>
</reference>
<feature type="region of interest" description="Disordered" evidence="1">
    <location>
        <begin position="192"/>
        <end position="221"/>
    </location>
</feature>